<proteinExistence type="predicted"/>
<dbReference type="AlphaFoldDB" id="A0A239HVX7"/>
<keyword evidence="1" id="KW-1133">Transmembrane helix</keyword>
<dbReference type="Proteomes" id="UP000198415">
    <property type="component" value="Unassembled WGS sequence"/>
</dbReference>
<dbReference type="RefSeq" id="WP_089298303.1">
    <property type="nucleotide sequence ID" value="NZ_BOMU01000106.1"/>
</dbReference>
<evidence type="ECO:0000313" key="2">
    <source>
        <dbReference type="EMBL" id="SNS85477.1"/>
    </source>
</evidence>
<feature type="transmembrane region" description="Helical" evidence="1">
    <location>
        <begin position="12"/>
        <end position="32"/>
    </location>
</feature>
<keyword evidence="3" id="KW-1185">Reference proteome</keyword>
<name>A0A239HVX7_9ACTN</name>
<reference evidence="2 3" key="1">
    <citation type="submission" date="2017-06" db="EMBL/GenBank/DDBJ databases">
        <authorList>
            <person name="Kim H.J."/>
            <person name="Triplett B.A."/>
        </authorList>
    </citation>
    <scope>NUCLEOTIDE SEQUENCE [LARGE SCALE GENOMIC DNA]</scope>
    <source>
        <strain evidence="2 3">DSM 43151</strain>
    </source>
</reference>
<protein>
    <submittedName>
        <fullName evidence="2">Uncharacterized protein</fullName>
    </submittedName>
</protein>
<sequence length="163" mass="17385">MTGSHVRLTHESAEATASAIYGIIVGAAVLVAGHALTAFRDVMAVLTTLVVYWAAERYARIVAERIHEGHRPAWHVVRDHLTRGWELVSASLLPLLVLMAVRWAGASLVNAEIASLSCSTLLLCVAGWKIGSGGRLSTRERLVSTLTAGAFGAALIVLKTLLH</sequence>
<evidence type="ECO:0000256" key="1">
    <source>
        <dbReference type="SAM" id="Phobius"/>
    </source>
</evidence>
<keyword evidence="1" id="KW-0812">Transmembrane</keyword>
<keyword evidence="1" id="KW-0472">Membrane</keyword>
<accession>A0A239HVX7</accession>
<evidence type="ECO:0000313" key="3">
    <source>
        <dbReference type="Proteomes" id="UP000198415"/>
    </source>
</evidence>
<dbReference type="EMBL" id="FZNR01000026">
    <property type="protein sequence ID" value="SNS85477.1"/>
    <property type="molecule type" value="Genomic_DNA"/>
</dbReference>
<organism evidence="2 3">
    <name type="scientific">Actinoplanes regularis</name>
    <dbReference type="NCBI Taxonomy" id="52697"/>
    <lineage>
        <taxon>Bacteria</taxon>
        <taxon>Bacillati</taxon>
        <taxon>Actinomycetota</taxon>
        <taxon>Actinomycetes</taxon>
        <taxon>Micromonosporales</taxon>
        <taxon>Micromonosporaceae</taxon>
        <taxon>Actinoplanes</taxon>
    </lineage>
</organism>
<gene>
    <name evidence="2" type="ORF">SAMN06264365_12656</name>
</gene>